<dbReference type="PROSITE" id="PS00639">
    <property type="entry name" value="THIOL_PROTEASE_HIS"/>
    <property type="match status" value="1"/>
</dbReference>
<dbReference type="Gene3D" id="3.90.70.10">
    <property type="entry name" value="Cysteine proteinases"/>
    <property type="match status" value="1"/>
</dbReference>
<comment type="caution">
    <text evidence="2">The sequence shown here is derived from an EMBL/GenBank/DDBJ whole genome shotgun (WGS) entry which is preliminary data.</text>
</comment>
<sequence length="577" mass="66424">MSKSNLDSLNQPFFNHDDNQQSSSLNPKCWLITIFITSVCCLIVSALAMVFALQAKSNKFDASTLPADLPLPRRYSVDHNYILPPTNQMNIGSCWCFATIYLLESQYHYQGVEEGYLDENEYVQFSKQSFFTWLGDQCHLHPEVKACHYGGLMSNSSEDQQIESVYYFAKAWKDIYKAVLPESVCNYTQKPDDMTNWSYMTCPGMYEAIEQNPIEWSYESIDTAYNLQTAKELLFKAKRPLGIGAPLPSMNYYIPCENSPFSDKDQCQNKEYPCPQNAFHGQYCYKFNIDGRQQDGVFLSNIDTRFMSELGGHAMNLVGYNDDWVYRNRYQGFSTVAPLKGGLILHNSWRPEGHSVDYYMGRQSEENEAVLCPNHKSPFNWIPTDLKSVQDALNQGNEALLKIPTNIIRVRGNGTTQFADPLNCVNTDYCNNESTYFLLKKNSEEIDANVTTNSDGTNDITFIEAKKDGSTDILTIQGYPFWALHTLFRPKDEIFVSNDPNGCGYWMLPYHTIETMSRINWDFLDNFRVFDFKVKFEPHSYLKHKDSSKYNTTLLKLSTKRKDTQSFDGPLPYDYIF</sequence>
<evidence type="ECO:0000313" key="3">
    <source>
        <dbReference type="Proteomes" id="UP001470230"/>
    </source>
</evidence>
<dbReference type="SUPFAM" id="SSF54001">
    <property type="entry name" value="Cysteine proteinases"/>
    <property type="match status" value="1"/>
</dbReference>
<gene>
    <name evidence="2" type="ORF">M9Y10_013059</name>
</gene>
<dbReference type="PANTHER" id="PTHR35899">
    <property type="entry name" value="PAPAIN FAMILY CYSTEINE PROTEASE DOMAIN CONTAINING PROTEIN"/>
    <property type="match status" value="1"/>
</dbReference>
<dbReference type="InterPro" id="IPR025660">
    <property type="entry name" value="Pept_his_AS"/>
</dbReference>
<organism evidence="2 3">
    <name type="scientific">Tritrichomonas musculus</name>
    <dbReference type="NCBI Taxonomy" id="1915356"/>
    <lineage>
        <taxon>Eukaryota</taxon>
        <taxon>Metamonada</taxon>
        <taxon>Parabasalia</taxon>
        <taxon>Tritrichomonadida</taxon>
        <taxon>Tritrichomonadidae</taxon>
        <taxon>Tritrichomonas</taxon>
    </lineage>
</organism>
<keyword evidence="3" id="KW-1185">Reference proteome</keyword>
<dbReference type="PANTHER" id="PTHR35899:SF1">
    <property type="entry name" value="PEPTIDASE C1A PAPAIN C-TERMINAL DOMAIN-CONTAINING PROTEIN"/>
    <property type="match status" value="1"/>
</dbReference>
<keyword evidence="1" id="KW-0812">Transmembrane</keyword>
<dbReference type="EMBL" id="JAPFFF010000019">
    <property type="protein sequence ID" value="KAK8857960.1"/>
    <property type="molecule type" value="Genomic_DNA"/>
</dbReference>
<dbReference type="Proteomes" id="UP001470230">
    <property type="component" value="Unassembled WGS sequence"/>
</dbReference>
<dbReference type="PROSITE" id="PS00139">
    <property type="entry name" value="THIOL_PROTEASE_CYS"/>
    <property type="match status" value="1"/>
</dbReference>
<evidence type="ECO:0000256" key="1">
    <source>
        <dbReference type="SAM" id="Phobius"/>
    </source>
</evidence>
<accession>A0ABR2I8L4</accession>
<keyword evidence="1" id="KW-0472">Membrane</keyword>
<dbReference type="InterPro" id="IPR000169">
    <property type="entry name" value="Pept_cys_AS"/>
</dbReference>
<dbReference type="InterPro" id="IPR038765">
    <property type="entry name" value="Papain-like_cys_pep_sf"/>
</dbReference>
<reference evidence="2 3" key="1">
    <citation type="submission" date="2024-04" db="EMBL/GenBank/DDBJ databases">
        <title>Tritrichomonas musculus Genome.</title>
        <authorList>
            <person name="Alves-Ferreira E."/>
            <person name="Grigg M."/>
            <person name="Lorenzi H."/>
            <person name="Galac M."/>
        </authorList>
    </citation>
    <scope>NUCLEOTIDE SEQUENCE [LARGE SCALE GENOMIC DNA]</scope>
    <source>
        <strain evidence="2 3">EAF2021</strain>
    </source>
</reference>
<name>A0ABR2I8L4_9EUKA</name>
<protein>
    <submittedName>
        <fullName evidence="2">Uncharacterized protein</fullName>
    </submittedName>
</protein>
<feature type="transmembrane region" description="Helical" evidence="1">
    <location>
        <begin position="30"/>
        <end position="53"/>
    </location>
</feature>
<keyword evidence="1" id="KW-1133">Transmembrane helix</keyword>
<dbReference type="CDD" id="cd02619">
    <property type="entry name" value="Peptidase_C1"/>
    <property type="match status" value="1"/>
</dbReference>
<evidence type="ECO:0000313" key="2">
    <source>
        <dbReference type="EMBL" id="KAK8857960.1"/>
    </source>
</evidence>
<proteinExistence type="predicted"/>